<dbReference type="CDD" id="cd00519">
    <property type="entry name" value="Lipase_3"/>
    <property type="match status" value="1"/>
</dbReference>
<evidence type="ECO:0000256" key="19">
    <source>
        <dbReference type="ARBA" id="ARBA00023180"/>
    </source>
</evidence>
<dbReference type="GO" id="GO:0004806">
    <property type="term" value="F:triacylglycerol lipase activity"/>
    <property type="evidence" value="ECO:0007669"/>
    <property type="project" value="UniProtKB-EC"/>
</dbReference>
<evidence type="ECO:0000256" key="8">
    <source>
        <dbReference type="ARBA" id="ARBA00022692"/>
    </source>
</evidence>
<feature type="domain" description="FAD-binding" evidence="22">
    <location>
        <begin position="321"/>
        <end position="399"/>
    </location>
</feature>
<evidence type="ECO:0000256" key="12">
    <source>
        <dbReference type="ARBA" id="ARBA00022963"/>
    </source>
</evidence>
<keyword evidence="11" id="KW-0274">FAD</keyword>
<dbReference type="Gene3D" id="3.40.50.1820">
    <property type="entry name" value="alpha/beta hydrolase"/>
    <property type="match status" value="1"/>
</dbReference>
<comment type="similarity">
    <text evidence="4">Belongs to the AB hydrolase superfamily. Lipase family.</text>
</comment>
<dbReference type="InterPro" id="IPR029058">
    <property type="entry name" value="AB_hydrolase_fold"/>
</dbReference>
<keyword evidence="15" id="KW-0560">Oxidoreductase</keyword>
<evidence type="ECO:0000256" key="11">
    <source>
        <dbReference type="ARBA" id="ARBA00022827"/>
    </source>
</evidence>
<dbReference type="InterPro" id="IPR050805">
    <property type="entry name" value="ATG15_Lipase"/>
</dbReference>
<dbReference type="SUPFAM" id="SSF53474">
    <property type="entry name" value="alpha/beta-Hydrolases"/>
    <property type="match status" value="1"/>
</dbReference>
<dbReference type="GO" id="GO:0071949">
    <property type="term" value="F:FAD binding"/>
    <property type="evidence" value="ECO:0007669"/>
    <property type="project" value="InterPro"/>
</dbReference>
<dbReference type="PANTHER" id="PTHR47175:SF2">
    <property type="entry name" value="LIPASE ATG15-RELATED"/>
    <property type="match status" value="1"/>
</dbReference>
<evidence type="ECO:0000256" key="18">
    <source>
        <dbReference type="ARBA" id="ARBA00023136"/>
    </source>
</evidence>
<keyword evidence="13" id="KW-0735">Signal-anchor</keyword>
<evidence type="ECO:0000256" key="4">
    <source>
        <dbReference type="ARBA" id="ARBA00010701"/>
    </source>
</evidence>
<dbReference type="GO" id="GO:0034496">
    <property type="term" value="P:multivesicular body membrane disassembly"/>
    <property type="evidence" value="ECO:0007669"/>
    <property type="project" value="TreeGrafter"/>
</dbReference>
<evidence type="ECO:0000259" key="23">
    <source>
        <dbReference type="Pfam" id="PF01764"/>
    </source>
</evidence>
<keyword evidence="7" id="KW-0285">Flavoprotein</keyword>
<dbReference type="InterPro" id="IPR036188">
    <property type="entry name" value="FAD/NAD-bd_sf"/>
</dbReference>
<keyword evidence="25" id="KW-1185">Reference proteome</keyword>
<keyword evidence="18" id="KW-0472">Membrane</keyword>
<dbReference type="EMBL" id="JAAAIP010000005">
    <property type="protein sequence ID" value="KAG0330238.1"/>
    <property type="molecule type" value="Genomic_DNA"/>
</dbReference>
<dbReference type="GO" id="GO:0006660">
    <property type="term" value="P:phosphatidylserine catabolic process"/>
    <property type="evidence" value="ECO:0007669"/>
    <property type="project" value="TreeGrafter"/>
</dbReference>
<evidence type="ECO:0000256" key="14">
    <source>
        <dbReference type="ARBA" id="ARBA00022989"/>
    </source>
</evidence>
<accession>A0A9P6RX84</accession>
<dbReference type="GO" id="GO:0016491">
    <property type="term" value="F:oxidoreductase activity"/>
    <property type="evidence" value="ECO:0007669"/>
    <property type="project" value="UniProtKB-KW"/>
</dbReference>
<evidence type="ECO:0000313" key="24">
    <source>
        <dbReference type="EMBL" id="KAG0330238.1"/>
    </source>
</evidence>
<dbReference type="OrthoDB" id="58570at2759"/>
<evidence type="ECO:0000256" key="3">
    <source>
        <dbReference type="ARBA" id="ARBA00004343"/>
    </source>
</evidence>
<gene>
    <name evidence="24" type="primary">ATG15_2</name>
    <name evidence="24" type="ORF">BGZ99_007100</name>
</gene>
<feature type="domain" description="Fungal lipase-type" evidence="23">
    <location>
        <begin position="648"/>
        <end position="676"/>
    </location>
</feature>
<evidence type="ECO:0000256" key="6">
    <source>
        <dbReference type="ARBA" id="ARBA00013279"/>
    </source>
</evidence>
<evidence type="ECO:0000256" key="7">
    <source>
        <dbReference type="ARBA" id="ARBA00022630"/>
    </source>
</evidence>
<evidence type="ECO:0000256" key="15">
    <source>
        <dbReference type="ARBA" id="ARBA00023002"/>
    </source>
</evidence>
<evidence type="ECO:0000313" key="25">
    <source>
        <dbReference type="Proteomes" id="UP000738325"/>
    </source>
</evidence>
<evidence type="ECO:0000256" key="21">
    <source>
        <dbReference type="ARBA" id="ARBA00029828"/>
    </source>
</evidence>
<evidence type="ECO:0000256" key="1">
    <source>
        <dbReference type="ARBA" id="ARBA00001024"/>
    </source>
</evidence>
<organism evidence="24 25">
    <name type="scientific">Dissophora globulifera</name>
    <dbReference type="NCBI Taxonomy" id="979702"/>
    <lineage>
        <taxon>Eukaryota</taxon>
        <taxon>Fungi</taxon>
        <taxon>Fungi incertae sedis</taxon>
        <taxon>Mucoromycota</taxon>
        <taxon>Mortierellomycotina</taxon>
        <taxon>Mortierellomycetes</taxon>
        <taxon>Mortierellales</taxon>
        <taxon>Mortierellaceae</taxon>
        <taxon>Dissophora</taxon>
    </lineage>
</organism>
<dbReference type="AlphaFoldDB" id="A0A9P6RX84"/>
<keyword evidence="8" id="KW-0812">Transmembrane</keyword>
<feature type="domain" description="FAD-binding" evidence="22">
    <location>
        <begin position="10"/>
        <end position="200"/>
    </location>
</feature>
<protein>
    <recommendedName>
        <fullName evidence="6">triacylglycerol lipase</fullName>
        <ecNumber evidence="6">3.1.1.3</ecNumber>
    </recommendedName>
    <alternativeName>
        <fullName evidence="21">Autophagy-related protein 15</fullName>
    </alternativeName>
</protein>
<reference evidence="24" key="1">
    <citation type="journal article" date="2020" name="Fungal Divers.">
        <title>Resolving the Mortierellaceae phylogeny through synthesis of multi-gene phylogenetics and phylogenomics.</title>
        <authorList>
            <person name="Vandepol N."/>
            <person name="Liber J."/>
            <person name="Desiro A."/>
            <person name="Na H."/>
            <person name="Kennedy M."/>
            <person name="Barry K."/>
            <person name="Grigoriev I.V."/>
            <person name="Miller A.N."/>
            <person name="O'Donnell K."/>
            <person name="Stajich J.E."/>
            <person name="Bonito G."/>
        </authorList>
    </citation>
    <scope>NUCLEOTIDE SEQUENCE</scope>
    <source>
        <strain evidence="24">REB-010B</strain>
    </source>
</reference>
<dbReference type="InterPro" id="IPR002938">
    <property type="entry name" value="FAD-bd"/>
</dbReference>
<comment type="function">
    <text evidence="20">Lipase which is essential for lysis of subvacuolar cytoplasm to vacuole targeted bodies and intravacuolar autophagic bodies. Involved in the lysis of intravacuolar multivesicular body (MVB) vesicles. The intravacuolar membrane disintegration by ATG15 is critical to life span extension.</text>
</comment>
<keyword evidence="10" id="KW-0378">Hydrolase</keyword>
<comment type="catalytic activity">
    <reaction evidence="1">
        <text>a triacylglycerol + H2O = a diacylglycerol + a fatty acid + H(+)</text>
        <dbReference type="Rhea" id="RHEA:12044"/>
        <dbReference type="ChEBI" id="CHEBI:15377"/>
        <dbReference type="ChEBI" id="CHEBI:15378"/>
        <dbReference type="ChEBI" id="CHEBI:17855"/>
        <dbReference type="ChEBI" id="CHEBI:18035"/>
        <dbReference type="ChEBI" id="CHEBI:28868"/>
        <dbReference type="EC" id="3.1.1.3"/>
    </reaction>
</comment>
<dbReference type="SUPFAM" id="SSF51905">
    <property type="entry name" value="FAD/NAD(P)-binding domain"/>
    <property type="match status" value="1"/>
</dbReference>
<proteinExistence type="inferred from homology"/>
<comment type="subcellular location">
    <subcellularLocation>
        <location evidence="3">Endosome</location>
        <location evidence="3">Multivesicular body membrane</location>
        <topology evidence="3">Single-pass type II membrane protein</topology>
    </subcellularLocation>
    <subcellularLocation>
        <location evidence="2">Prevacuolar compartment membrane</location>
        <topology evidence="2">Single-pass type II membrane protein</topology>
    </subcellularLocation>
</comment>
<comment type="subunit">
    <text evidence="5">Binds to both phosphatidylinositol (PI) and phosphatidylinositol 3,5-bisphosphate (PIP2).</text>
</comment>
<evidence type="ECO:0000256" key="9">
    <source>
        <dbReference type="ARBA" id="ARBA00022753"/>
    </source>
</evidence>
<dbReference type="GO" id="GO:0046461">
    <property type="term" value="P:neutral lipid catabolic process"/>
    <property type="evidence" value="ECO:0007669"/>
    <property type="project" value="TreeGrafter"/>
</dbReference>
<keyword evidence="12" id="KW-0442">Lipid degradation</keyword>
<dbReference type="InterPro" id="IPR002921">
    <property type="entry name" value="Fungal_lipase-type"/>
</dbReference>
<dbReference type="Gene3D" id="3.50.50.60">
    <property type="entry name" value="FAD/NAD(P)-binding domain"/>
    <property type="match status" value="1"/>
</dbReference>
<evidence type="ECO:0000256" key="20">
    <source>
        <dbReference type="ARBA" id="ARBA00024663"/>
    </source>
</evidence>
<sequence length="813" mass="90410">MASSSSSSKVKTIIVGAGVCGLLTAIQLERAGMDYVVVERARTSSPLGSGLSLTPACNYILDQLGLLKEIQQVSYPCAKIDYLRDDLSKVGVMDAGDQISRYGYNGILINRHSLYKVLLSKVPKDKIQWGKRLVNHKQDEHGVEIECEDNLDLPEDADESANNNDNRAKVVYKGDVLIGADGAYSSVRRYMYKSMSAEGIKLPSEDLAPLRFDSNCVVGVTKELSDVEYPVLKEKNGDFYVLIGKEKAIQVYLFTFAEKRIGWYICGRMDKPEVHDEKDFRFSDWKPVAADELCEMVRHYKCPFGGTVGDLMDLTPKGLLSKVMLEDKYFSTWYHKRTVLMGDACHKHLPFGGQGANQAILDSVHLVNQLYGIPSNSLVDINLSFKTYYENRSPNAKEVFKSTSMVASVLSARHILAHGAPHSKSAKVFRRLDIDDETRFQMTFHRNSLLDTEADGTKSGSGSTFQHTLSDAYFPLHDEDDGDGNVVTEPSVESRSGLLPRLPWTRVPDAKDHGTVVSMIRMALDCYVDPKRQGWVDIGDNWDVDTEIGWLEAGLRGYVFASEDKKTVVIGIKGTSLKLFGTGGGPTGNNDKMNDNKMFSCCCGKVDRTWWPVCGCYMGGDQCNQQCLVNDLQADRDEGKSYYSIGLKVLEATKNLFPDANIWLTGHSLGGSVASTIGITKGYPTFTFQSPGDVRFAQRMSLVKPELSEHDLKKLPIWQFGHTADPVFMGTCNGPASTCYSAGYALETKCHLGRTCIYDTVSELGWRQTIQAHTIFTFINVVENWQNMTQGREIVAPCLPQTDCQDCTQWNFV</sequence>
<dbReference type="PRINTS" id="PR00420">
    <property type="entry name" value="RNGMNOXGNASE"/>
</dbReference>
<dbReference type="GO" id="GO:0004620">
    <property type="term" value="F:phospholipase activity"/>
    <property type="evidence" value="ECO:0007669"/>
    <property type="project" value="TreeGrafter"/>
</dbReference>
<dbReference type="EC" id="3.1.1.3" evidence="6"/>
<keyword evidence="14" id="KW-1133">Transmembrane helix</keyword>
<dbReference type="Pfam" id="PF01494">
    <property type="entry name" value="FAD_binding_3"/>
    <property type="match status" value="2"/>
</dbReference>
<evidence type="ECO:0000259" key="22">
    <source>
        <dbReference type="Pfam" id="PF01494"/>
    </source>
</evidence>
<comment type="caution">
    <text evidence="24">The sequence shown here is derived from an EMBL/GenBank/DDBJ whole genome shotgun (WGS) entry which is preliminary data.</text>
</comment>
<keyword evidence="19" id="KW-0325">Glycoprotein</keyword>
<evidence type="ECO:0000256" key="13">
    <source>
        <dbReference type="ARBA" id="ARBA00022968"/>
    </source>
</evidence>
<evidence type="ECO:0000256" key="16">
    <source>
        <dbReference type="ARBA" id="ARBA00023006"/>
    </source>
</evidence>
<keyword evidence="16" id="KW-0072">Autophagy</keyword>
<evidence type="ECO:0000256" key="2">
    <source>
        <dbReference type="ARBA" id="ARBA00004270"/>
    </source>
</evidence>
<keyword evidence="9" id="KW-0967">Endosome</keyword>
<evidence type="ECO:0000256" key="10">
    <source>
        <dbReference type="ARBA" id="ARBA00022801"/>
    </source>
</evidence>
<dbReference type="Pfam" id="PF01764">
    <property type="entry name" value="Lipase_3"/>
    <property type="match status" value="1"/>
</dbReference>
<dbReference type="GO" id="GO:0032585">
    <property type="term" value="C:multivesicular body membrane"/>
    <property type="evidence" value="ECO:0007669"/>
    <property type="project" value="UniProtKB-SubCell"/>
</dbReference>
<dbReference type="GO" id="GO:0005775">
    <property type="term" value="C:vacuolar lumen"/>
    <property type="evidence" value="ECO:0007669"/>
    <property type="project" value="TreeGrafter"/>
</dbReference>
<evidence type="ECO:0000256" key="5">
    <source>
        <dbReference type="ARBA" id="ARBA00011137"/>
    </source>
</evidence>
<evidence type="ECO:0000256" key="17">
    <source>
        <dbReference type="ARBA" id="ARBA00023098"/>
    </source>
</evidence>
<name>A0A9P6RX84_9FUNG</name>
<keyword evidence="17" id="KW-0443">Lipid metabolism</keyword>
<dbReference type="Proteomes" id="UP000738325">
    <property type="component" value="Unassembled WGS sequence"/>
</dbReference>
<dbReference type="GO" id="GO:0034727">
    <property type="term" value="P:piecemeal microautophagy of the nucleus"/>
    <property type="evidence" value="ECO:0007669"/>
    <property type="project" value="TreeGrafter"/>
</dbReference>
<dbReference type="PANTHER" id="PTHR47175">
    <property type="entry name" value="LIPASE ATG15-RELATED"/>
    <property type="match status" value="1"/>
</dbReference>